<dbReference type="PANTHER" id="PTHR32309:SF13">
    <property type="entry name" value="FERRIC ENTEROBACTIN TRANSPORT PROTEIN FEPE"/>
    <property type="match status" value="1"/>
</dbReference>
<comment type="catalytic activity">
    <reaction evidence="8">
        <text>L-tyrosyl-[protein] + ATP = O-phospho-L-tyrosyl-[protein] + ADP + H(+)</text>
        <dbReference type="Rhea" id="RHEA:10596"/>
        <dbReference type="Rhea" id="RHEA-COMP:10136"/>
        <dbReference type="Rhea" id="RHEA-COMP:20101"/>
        <dbReference type="ChEBI" id="CHEBI:15378"/>
        <dbReference type="ChEBI" id="CHEBI:30616"/>
        <dbReference type="ChEBI" id="CHEBI:46858"/>
        <dbReference type="ChEBI" id="CHEBI:61978"/>
        <dbReference type="ChEBI" id="CHEBI:456216"/>
        <dbReference type="EC" id="2.7.10.2"/>
    </reaction>
</comment>
<evidence type="ECO:0000256" key="4">
    <source>
        <dbReference type="ARBA" id="ARBA00022741"/>
    </source>
</evidence>
<evidence type="ECO:0000259" key="9">
    <source>
        <dbReference type="Pfam" id="PF13614"/>
    </source>
</evidence>
<dbReference type="CDD" id="cd05387">
    <property type="entry name" value="BY-kinase"/>
    <property type="match status" value="1"/>
</dbReference>
<gene>
    <name evidence="10" type="ORF">UFB30_03675</name>
</gene>
<evidence type="ECO:0000313" key="10">
    <source>
        <dbReference type="EMBL" id="MDZ5711305.1"/>
    </source>
</evidence>
<evidence type="ECO:0000313" key="11">
    <source>
        <dbReference type="Proteomes" id="UP001292084"/>
    </source>
</evidence>
<evidence type="ECO:0000256" key="7">
    <source>
        <dbReference type="ARBA" id="ARBA00023137"/>
    </source>
</evidence>
<evidence type="ECO:0000256" key="6">
    <source>
        <dbReference type="ARBA" id="ARBA00022840"/>
    </source>
</evidence>
<protein>
    <recommendedName>
        <fullName evidence="2">non-specific protein-tyrosine kinase</fullName>
        <ecNumber evidence="2">2.7.10.2</ecNumber>
    </recommendedName>
</protein>
<proteinExistence type="inferred from homology"/>
<keyword evidence="5 10" id="KW-0418">Kinase</keyword>
<evidence type="ECO:0000256" key="3">
    <source>
        <dbReference type="ARBA" id="ARBA00022679"/>
    </source>
</evidence>
<comment type="similarity">
    <text evidence="1">Belongs to the CpsD/CapB family.</text>
</comment>
<name>A0ABU5KJ71_9BACL</name>
<feature type="domain" description="AAA" evidence="9">
    <location>
        <begin position="47"/>
        <end position="183"/>
    </location>
</feature>
<dbReference type="SUPFAM" id="SSF52540">
    <property type="entry name" value="P-loop containing nucleoside triphosphate hydrolases"/>
    <property type="match status" value="1"/>
</dbReference>
<sequence length="232" mass="25514">MAAKKNKGSNQHMRNLIAHANPKAVAAEQYRTIRTNIQFSAVDQEIQTIVVTSSGAGEGKSTTAANMAIVFAQAGKRTLLVDADMRKPTVHYTFSLINSRGLSNILTRQNRLEEVVEESGIEKLQVLTSGIIPPNPSELLDSRSMDQFIQQARESYDVVIFDAPPVLAVTDAQVLASRCDGTILVVRSRVADKEKAVKAKEQLLAVKTKILGVILNDKKVEAGDDYYYYYGE</sequence>
<dbReference type="RefSeq" id="WP_322420314.1">
    <property type="nucleotide sequence ID" value="NZ_JAXQNN010000001.1"/>
</dbReference>
<evidence type="ECO:0000256" key="1">
    <source>
        <dbReference type="ARBA" id="ARBA00007316"/>
    </source>
</evidence>
<comment type="caution">
    <text evidence="10">The sequence shown here is derived from an EMBL/GenBank/DDBJ whole genome shotgun (WGS) entry which is preliminary data.</text>
</comment>
<dbReference type="InterPro" id="IPR005702">
    <property type="entry name" value="Wzc-like_C"/>
</dbReference>
<dbReference type="PANTHER" id="PTHR32309">
    <property type="entry name" value="TYROSINE-PROTEIN KINASE"/>
    <property type="match status" value="1"/>
</dbReference>
<reference evidence="10 11" key="1">
    <citation type="submission" date="2023-12" db="EMBL/GenBank/DDBJ databases">
        <title>Jeotgalibacillus haloalkaliphilus sp. nov., a novel salt-tolerant bacteria, isolated from the estuary of the Fenhe River into the Yellow River.</title>
        <authorList>
            <person name="Li Y."/>
        </authorList>
    </citation>
    <scope>NUCLEOTIDE SEQUENCE [LARGE SCALE GENOMIC DNA]</scope>
    <source>
        <strain evidence="10 11">HH7-29</strain>
    </source>
</reference>
<dbReference type="Proteomes" id="UP001292084">
    <property type="component" value="Unassembled WGS sequence"/>
</dbReference>
<evidence type="ECO:0000256" key="2">
    <source>
        <dbReference type="ARBA" id="ARBA00011903"/>
    </source>
</evidence>
<dbReference type="InterPro" id="IPR025669">
    <property type="entry name" value="AAA_dom"/>
</dbReference>
<dbReference type="InterPro" id="IPR027417">
    <property type="entry name" value="P-loop_NTPase"/>
</dbReference>
<dbReference type="Pfam" id="PF13614">
    <property type="entry name" value="AAA_31"/>
    <property type="match status" value="1"/>
</dbReference>
<dbReference type="NCBIfam" id="TIGR01007">
    <property type="entry name" value="eps_fam"/>
    <property type="match status" value="1"/>
</dbReference>
<dbReference type="EC" id="2.7.10.2" evidence="2"/>
<dbReference type="InterPro" id="IPR050445">
    <property type="entry name" value="Bact_polysacc_biosynth/exp"/>
</dbReference>
<organism evidence="10 11">
    <name type="scientific">Jeotgalibacillus haloalkalitolerans</name>
    <dbReference type="NCBI Taxonomy" id="3104292"/>
    <lineage>
        <taxon>Bacteria</taxon>
        <taxon>Bacillati</taxon>
        <taxon>Bacillota</taxon>
        <taxon>Bacilli</taxon>
        <taxon>Bacillales</taxon>
        <taxon>Caryophanaceae</taxon>
        <taxon>Jeotgalibacillus</taxon>
    </lineage>
</organism>
<keyword evidence="7" id="KW-0829">Tyrosine-protein kinase</keyword>
<keyword evidence="4" id="KW-0547">Nucleotide-binding</keyword>
<dbReference type="EMBL" id="JAXQNN010000001">
    <property type="protein sequence ID" value="MDZ5711305.1"/>
    <property type="molecule type" value="Genomic_DNA"/>
</dbReference>
<keyword evidence="3 10" id="KW-0808">Transferase</keyword>
<keyword evidence="6" id="KW-0067">ATP-binding</keyword>
<evidence type="ECO:0000256" key="8">
    <source>
        <dbReference type="ARBA" id="ARBA00051245"/>
    </source>
</evidence>
<evidence type="ECO:0000256" key="5">
    <source>
        <dbReference type="ARBA" id="ARBA00022777"/>
    </source>
</evidence>
<dbReference type="GO" id="GO:0004715">
    <property type="term" value="F:non-membrane spanning protein tyrosine kinase activity"/>
    <property type="evidence" value="ECO:0007669"/>
    <property type="project" value="UniProtKB-EC"/>
</dbReference>
<dbReference type="Gene3D" id="3.40.50.300">
    <property type="entry name" value="P-loop containing nucleotide triphosphate hydrolases"/>
    <property type="match status" value="1"/>
</dbReference>
<keyword evidence="11" id="KW-1185">Reference proteome</keyword>
<accession>A0ABU5KJ71</accession>